<evidence type="ECO:0000256" key="2">
    <source>
        <dbReference type="ARBA" id="ARBA00022723"/>
    </source>
</evidence>
<keyword evidence="5 6" id="KW-0411">Iron-sulfur</keyword>
<name>A0A268NV90_SHOCL</name>
<evidence type="ECO:0000256" key="3">
    <source>
        <dbReference type="ARBA" id="ARBA00022737"/>
    </source>
</evidence>
<dbReference type="RefSeq" id="WP_095327260.1">
    <property type="nucleotide sequence ID" value="NZ_NPCC01000038.1"/>
</dbReference>
<keyword evidence="2 6" id="KW-0479">Metal-binding</keyword>
<dbReference type="InterPro" id="IPR017896">
    <property type="entry name" value="4Fe4S_Fe-S-bd"/>
</dbReference>
<dbReference type="InterPro" id="IPR004017">
    <property type="entry name" value="Cys_rich_dom"/>
</dbReference>
<comment type="catalytic activity">
    <reaction evidence="6">
        <text>(R)-lactate + A = pyruvate + AH2</text>
        <dbReference type="Rhea" id="RHEA:15089"/>
        <dbReference type="ChEBI" id="CHEBI:13193"/>
        <dbReference type="ChEBI" id="CHEBI:15361"/>
        <dbReference type="ChEBI" id="CHEBI:16004"/>
        <dbReference type="ChEBI" id="CHEBI:17499"/>
    </reaction>
</comment>
<protein>
    <recommendedName>
        <fullName evidence="6">Glycolate oxidase iron-sulfur subunit</fullName>
        <ecNumber evidence="6">1.1.99.14</ecNumber>
    </recommendedName>
</protein>
<keyword evidence="4 6" id="KW-0408">Iron</keyword>
<dbReference type="GO" id="GO:0046872">
    <property type="term" value="F:metal ion binding"/>
    <property type="evidence" value="ECO:0007669"/>
    <property type="project" value="UniProtKB-UniRule"/>
</dbReference>
<dbReference type="PROSITE" id="PS00198">
    <property type="entry name" value="4FE4S_FER_1"/>
    <property type="match status" value="2"/>
</dbReference>
<evidence type="ECO:0000256" key="4">
    <source>
        <dbReference type="ARBA" id="ARBA00023004"/>
    </source>
</evidence>
<feature type="domain" description="4Fe-4S ferredoxin-type" evidence="7">
    <location>
        <begin position="6"/>
        <end position="35"/>
    </location>
</feature>
<dbReference type="GO" id="GO:0051539">
    <property type="term" value="F:4 iron, 4 sulfur cluster binding"/>
    <property type="evidence" value="ECO:0007669"/>
    <property type="project" value="UniProtKB-UniRule"/>
</dbReference>
<accession>A0A268NV90</accession>
<feature type="domain" description="4Fe-4S ferredoxin-type" evidence="7">
    <location>
        <begin position="55"/>
        <end position="80"/>
    </location>
</feature>
<keyword evidence="6" id="KW-0249">Electron transport</keyword>
<comment type="cofactor">
    <cofactor evidence="6">
        <name>[4Fe-4S] cluster</name>
        <dbReference type="ChEBI" id="CHEBI:49883"/>
    </cofactor>
    <text evidence="6">Binds 2 [4Fe-4S] clusters.</text>
</comment>
<dbReference type="AlphaFoldDB" id="A0A268NV90"/>
<dbReference type="InterPro" id="IPR017900">
    <property type="entry name" value="4Fe4S_Fe_S_CS"/>
</dbReference>
<proteinExistence type="predicted"/>
<keyword evidence="3" id="KW-0677">Repeat</keyword>
<dbReference type="InterPro" id="IPR009051">
    <property type="entry name" value="Helical_ferredxn"/>
</dbReference>
<sequence length="435" mass="48595">MTKPERLLAYQETFDCVQCGYCLPSCPTYLSMEKETHSPRGRIHLVQMAAEGKLPLSEIEEPIDLCLGCRACETVCPTNVQYGKILDSAKVALKEERKTTAPWHQKMMKKAMFETVLPNDRVLHAIGTGLSLYQKSGVARIARKAKLTRMLPKSLAAFEAVTPAVASRRERKNRPVDAKSEGNTALRVGFFKGCLMDTMFSHMNDLTIQLLQRAGCEVVVIEGQTCCGALQNHSGERDVAKRLAKQNIEAFEQYDCDYMVNSIGGCGAMLVEYDDLLADEPEWRERAFRFAEKNVDSSVIFSQLSLPFVKKLNGIATYQPSCHMANVQKRIEEPVKLLQSIPGMTYVPMKESELCCGSAGIYNLVHYEQSMKILDRKMENVKAVQPEIIVTTNPGCHLQMKLGVEREGRSEHIKVVHLIELLAEACDVGGGKRNV</sequence>
<evidence type="ECO:0000256" key="5">
    <source>
        <dbReference type="ARBA" id="ARBA00023014"/>
    </source>
</evidence>
<dbReference type="Proteomes" id="UP000216207">
    <property type="component" value="Unassembled WGS sequence"/>
</dbReference>
<dbReference type="Pfam" id="PF13183">
    <property type="entry name" value="Fer4_8"/>
    <property type="match status" value="1"/>
</dbReference>
<dbReference type="Gene3D" id="1.10.1060.10">
    <property type="entry name" value="Alpha-helical ferredoxin"/>
    <property type="match status" value="1"/>
</dbReference>
<comment type="caution">
    <text evidence="8">The sequence shown here is derived from an EMBL/GenBank/DDBJ whole genome shotgun (WGS) entry which is preliminary data.</text>
</comment>
<dbReference type="SUPFAM" id="SSF46548">
    <property type="entry name" value="alpha-helical ferredoxin"/>
    <property type="match status" value="1"/>
</dbReference>
<comment type="function">
    <text evidence="6">Component of a complex that catalyzes the oxidation of glycolate to glyoxylate.</text>
</comment>
<comment type="catalytic activity">
    <reaction evidence="6">
        <text>glycolate + A = glyoxylate + AH2</text>
        <dbReference type="Rhea" id="RHEA:21264"/>
        <dbReference type="ChEBI" id="CHEBI:13193"/>
        <dbReference type="ChEBI" id="CHEBI:17499"/>
        <dbReference type="ChEBI" id="CHEBI:29805"/>
        <dbReference type="ChEBI" id="CHEBI:36655"/>
        <dbReference type="EC" id="1.1.99.14"/>
    </reaction>
</comment>
<organism evidence="8 9">
    <name type="scientific">Shouchella clausii</name>
    <name type="common">Alkalihalobacillus clausii</name>
    <dbReference type="NCBI Taxonomy" id="79880"/>
    <lineage>
        <taxon>Bacteria</taxon>
        <taxon>Bacillati</taxon>
        <taxon>Bacillota</taxon>
        <taxon>Bacilli</taxon>
        <taxon>Bacillales</taxon>
        <taxon>Bacillaceae</taxon>
        <taxon>Shouchella</taxon>
    </lineage>
</organism>
<evidence type="ECO:0000313" key="8">
    <source>
        <dbReference type="EMBL" id="PAE87169.1"/>
    </source>
</evidence>
<dbReference type="Pfam" id="PF02754">
    <property type="entry name" value="CCG"/>
    <property type="match status" value="2"/>
</dbReference>
<gene>
    <name evidence="8" type="ORF">CHH72_19385</name>
</gene>
<evidence type="ECO:0000259" key="7">
    <source>
        <dbReference type="PROSITE" id="PS51379"/>
    </source>
</evidence>
<evidence type="ECO:0000256" key="1">
    <source>
        <dbReference type="ARBA" id="ARBA00022485"/>
    </source>
</evidence>
<dbReference type="GO" id="GO:0019154">
    <property type="term" value="F:glycolate dehydrogenase activity"/>
    <property type="evidence" value="ECO:0007669"/>
    <property type="project" value="UniProtKB-EC"/>
</dbReference>
<evidence type="ECO:0000313" key="9">
    <source>
        <dbReference type="Proteomes" id="UP000216207"/>
    </source>
</evidence>
<keyword evidence="1 6" id="KW-0004">4Fe-4S</keyword>
<dbReference type="InterPro" id="IPR012257">
    <property type="entry name" value="Glc_ox_4Fe-4S"/>
</dbReference>
<reference evidence="8 9" key="1">
    <citation type="submission" date="2017-07" db="EMBL/GenBank/DDBJ databases">
        <title>Isolation and whole genome analysis of endospore-forming bacteria from heroin.</title>
        <authorList>
            <person name="Kalinowski J."/>
            <person name="Ahrens B."/>
            <person name="Al-Dilaimi A."/>
            <person name="Winkler A."/>
            <person name="Wibberg D."/>
            <person name="Schleenbecker U."/>
            <person name="Ruckert C."/>
            <person name="Wolfel R."/>
            <person name="Grass G."/>
        </authorList>
    </citation>
    <scope>NUCLEOTIDE SEQUENCE [LARGE SCALE GENOMIC DNA]</scope>
    <source>
        <strain evidence="8 9">7539</strain>
    </source>
</reference>
<dbReference type="PANTHER" id="PTHR32479">
    <property type="entry name" value="GLYCOLATE OXIDASE IRON-SULFUR SUBUNIT"/>
    <property type="match status" value="1"/>
</dbReference>
<dbReference type="PANTHER" id="PTHR32479:SF17">
    <property type="entry name" value="GLYCOLATE OXIDASE IRON-SULFUR SUBUNIT"/>
    <property type="match status" value="1"/>
</dbReference>
<dbReference type="EMBL" id="NPCC01000038">
    <property type="protein sequence ID" value="PAE87169.1"/>
    <property type="molecule type" value="Genomic_DNA"/>
</dbReference>
<dbReference type="EC" id="1.1.99.14" evidence="6"/>
<keyword evidence="6" id="KW-0813">Transport</keyword>
<evidence type="ECO:0000256" key="6">
    <source>
        <dbReference type="PIRNR" id="PIRNR000139"/>
    </source>
</evidence>
<dbReference type="PROSITE" id="PS51379">
    <property type="entry name" value="4FE4S_FER_2"/>
    <property type="match status" value="2"/>
</dbReference>
<dbReference type="PIRSF" id="PIRSF000139">
    <property type="entry name" value="Glc_ox_4Fe-4S"/>
    <property type="match status" value="1"/>
</dbReference>